<sequence>MAWEPLQSSVNRPPRCRWTWLKRPCNRWRLCNML</sequence>
<dbReference type="AlphaFoldDB" id="A0A0E9W4Q6"/>
<accession>A0A0E9W4Q6</accession>
<organism evidence="1">
    <name type="scientific">Anguilla anguilla</name>
    <name type="common">European freshwater eel</name>
    <name type="synonym">Muraena anguilla</name>
    <dbReference type="NCBI Taxonomy" id="7936"/>
    <lineage>
        <taxon>Eukaryota</taxon>
        <taxon>Metazoa</taxon>
        <taxon>Chordata</taxon>
        <taxon>Craniata</taxon>
        <taxon>Vertebrata</taxon>
        <taxon>Euteleostomi</taxon>
        <taxon>Actinopterygii</taxon>
        <taxon>Neopterygii</taxon>
        <taxon>Teleostei</taxon>
        <taxon>Anguilliformes</taxon>
        <taxon>Anguillidae</taxon>
        <taxon>Anguilla</taxon>
    </lineage>
</organism>
<dbReference type="EMBL" id="GBXM01024104">
    <property type="protein sequence ID" value="JAH84473.1"/>
    <property type="molecule type" value="Transcribed_RNA"/>
</dbReference>
<proteinExistence type="predicted"/>
<protein>
    <submittedName>
        <fullName evidence="1">Uncharacterized protein</fullName>
    </submittedName>
</protein>
<name>A0A0E9W4Q6_ANGAN</name>
<reference evidence="1" key="1">
    <citation type="submission" date="2014-11" db="EMBL/GenBank/DDBJ databases">
        <authorList>
            <person name="Amaro Gonzalez C."/>
        </authorList>
    </citation>
    <scope>NUCLEOTIDE SEQUENCE</scope>
</reference>
<evidence type="ECO:0000313" key="1">
    <source>
        <dbReference type="EMBL" id="JAH84473.1"/>
    </source>
</evidence>
<reference evidence="1" key="2">
    <citation type="journal article" date="2015" name="Fish Shellfish Immunol.">
        <title>Early steps in the European eel (Anguilla anguilla)-Vibrio vulnificus interaction in the gills: Role of the RtxA13 toxin.</title>
        <authorList>
            <person name="Callol A."/>
            <person name="Pajuelo D."/>
            <person name="Ebbesson L."/>
            <person name="Teles M."/>
            <person name="MacKenzie S."/>
            <person name="Amaro C."/>
        </authorList>
    </citation>
    <scope>NUCLEOTIDE SEQUENCE</scope>
</reference>